<dbReference type="STRING" id="797515.HMPREF9103_01401"/>
<dbReference type="Proteomes" id="UP000004625">
    <property type="component" value="Unassembled WGS sequence"/>
</dbReference>
<dbReference type="EMBL" id="AGEY01000067">
    <property type="protein sequence ID" value="EHL98643.1"/>
    <property type="molecule type" value="Genomic_DNA"/>
</dbReference>
<gene>
    <name evidence="1" type="ORF">HMPREF9103_01401</name>
</gene>
<protein>
    <submittedName>
        <fullName evidence="1">Uncharacterized protein</fullName>
    </submittedName>
</protein>
<dbReference type="AlphaFoldDB" id="G9ZNU7"/>
<keyword evidence="2" id="KW-1185">Reference proteome</keyword>
<evidence type="ECO:0000313" key="2">
    <source>
        <dbReference type="Proteomes" id="UP000004625"/>
    </source>
</evidence>
<proteinExistence type="predicted"/>
<organism evidence="1 2">
    <name type="scientific">Lentilactobacillus parafarraginis F0439</name>
    <dbReference type="NCBI Taxonomy" id="797515"/>
    <lineage>
        <taxon>Bacteria</taxon>
        <taxon>Bacillati</taxon>
        <taxon>Bacillota</taxon>
        <taxon>Bacilli</taxon>
        <taxon>Lactobacillales</taxon>
        <taxon>Lactobacillaceae</taxon>
        <taxon>Lentilactobacillus</taxon>
    </lineage>
</organism>
<dbReference type="PATRIC" id="fig|797515.3.peg.1295"/>
<sequence length="50" mass="5744">MIKGATALKIGSPNLGLFLFCAQRYPEMAKHSYSRFGAYSQVIWTVKIYW</sequence>
<evidence type="ECO:0000313" key="1">
    <source>
        <dbReference type="EMBL" id="EHL98643.1"/>
    </source>
</evidence>
<reference evidence="1 2" key="1">
    <citation type="submission" date="2011-09" db="EMBL/GenBank/DDBJ databases">
        <authorList>
            <person name="Weinstock G."/>
            <person name="Sodergren E."/>
            <person name="Clifton S."/>
            <person name="Fulton L."/>
            <person name="Fulton B."/>
            <person name="Courtney L."/>
            <person name="Fronick C."/>
            <person name="Harrison M."/>
            <person name="Strong C."/>
            <person name="Farmer C."/>
            <person name="Delahaunty K."/>
            <person name="Markovic C."/>
            <person name="Hall O."/>
            <person name="Minx P."/>
            <person name="Tomlinson C."/>
            <person name="Mitreva M."/>
            <person name="Hou S."/>
            <person name="Chen J."/>
            <person name="Wollam A."/>
            <person name="Pepin K.H."/>
            <person name="Johnson M."/>
            <person name="Bhonagiri V."/>
            <person name="Zhang X."/>
            <person name="Suruliraj S."/>
            <person name="Warren W."/>
            <person name="Chinwalla A."/>
            <person name="Mardis E.R."/>
            <person name="Wilson R.K."/>
        </authorList>
    </citation>
    <scope>NUCLEOTIDE SEQUENCE [LARGE SCALE GENOMIC DNA]</scope>
    <source>
        <strain evidence="1 2">F0439</strain>
    </source>
</reference>
<comment type="caution">
    <text evidence="1">The sequence shown here is derived from an EMBL/GenBank/DDBJ whole genome shotgun (WGS) entry which is preliminary data.</text>
</comment>
<dbReference type="HOGENOM" id="CLU_3119182_0_0_9"/>
<accession>G9ZNU7</accession>
<name>G9ZNU7_9LACO</name>